<keyword evidence="2" id="KW-0472">Membrane</keyword>
<organism evidence="5 6">
    <name type="scientific">Paenibacillus contaminans</name>
    <dbReference type="NCBI Taxonomy" id="450362"/>
    <lineage>
        <taxon>Bacteria</taxon>
        <taxon>Bacillati</taxon>
        <taxon>Bacillota</taxon>
        <taxon>Bacilli</taxon>
        <taxon>Bacillales</taxon>
        <taxon>Paenibacillaceae</taxon>
        <taxon>Paenibacillus</taxon>
    </lineage>
</organism>
<keyword evidence="2" id="KW-0812">Transmembrane</keyword>
<evidence type="ECO:0000256" key="1">
    <source>
        <dbReference type="SAM" id="MobiDB-lite"/>
    </source>
</evidence>
<sequence>MAAICIMLLWSAFMPSVFAADADEGTKLDAVLVVDVSNSMNDSDRNKIGNEAMKMFTDMSSLQGDKIGVVAYTDQIVREKALLKMNSEQDKEELKSFIDQLTRGPYTDISVGLKEGLKVLQSGKEPGHSPLIVLMADGNNDFNPSSGRTSEQADKDLAAAVKTAKDNGIPIYTIGLNADGSLNKDALAKIASETNGKSFVTSTADTLPQILSEIFASHMKLKVIPMKNIVANGEFQEVVVTIPNANVLEANISVMSGKPVELQLIDPAGKQKAIPSEGVTLSKSKTYSLLKLAKPASGDWKLKVKGVSQDKIDINLIFNYDLQLVMAPLTAKTYKVGDTVKVQSYFEDNGQKQTGADLYKNMKATLLITDMDTLKTEQAQMSVAGAGFEGSFEIKDKHRYQIVVKAEDSSFFRETKPVEISAGGGAASTAQPPAAPEEPKEEGKPFPWLTVVLGSVGLLALIAAAILLMAYMRKKNKGFVGQVMIEIHDEDTGEKSNPQFKKLNAFKGSFRLHQLLQLAPELAETDKIVLLPGPHDSLVIQNKSGCLIEKAGRALDAAKGKELKKNDRIKISLQNVQKSIYMEYID</sequence>
<dbReference type="EMBL" id="QMFB01000009">
    <property type="protein sequence ID" value="RAV20274.1"/>
    <property type="molecule type" value="Genomic_DNA"/>
</dbReference>
<feature type="transmembrane region" description="Helical" evidence="2">
    <location>
        <begin position="446"/>
        <end position="471"/>
    </location>
</feature>
<proteinExistence type="predicted"/>
<dbReference type="Gene3D" id="3.40.50.410">
    <property type="entry name" value="von Willebrand factor, type A domain"/>
    <property type="match status" value="1"/>
</dbReference>
<dbReference type="SMART" id="SM00327">
    <property type="entry name" value="VWA"/>
    <property type="match status" value="1"/>
</dbReference>
<dbReference type="CDD" id="cd00198">
    <property type="entry name" value="vWFA"/>
    <property type="match status" value="1"/>
</dbReference>
<keyword evidence="3" id="KW-0732">Signal</keyword>
<feature type="chain" id="PRO_5016357718" evidence="3">
    <location>
        <begin position="20"/>
        <end position="586"/>
    </location>
</feature>
<evidence type="ECO:0000313" key="5">
    <source>
        <dbReference type="EMBL" id="RAV20274.1"/>
    </source>
</evidence>
<dbReference type="InterPro" id="IPR002035">
    <property type="entry name" value="VWF_A"/>
</dbReference>
<dbReference type="AlphaFoldDB" id="A0A329MKE5"/>
<dbReference type="Pfam" id="PF00092">
    <property type="entry name" value="VWA"/>
    <property type="match status" value="1"/>
</dbReference>
<evidence type="ECO:0000259" key="4">
    <source>
        <dbReference type="PROSITE" id="PS50234"/>
    </source>
</evidence>
<comment type="caution">
    <text evidence="5">The sequence shown here is derived from an EMBL/GenBank/DDBJ whole genome shotgun (WGS) entry which is preliminary data.</text>
</comment>
<feature type="domain" description="VWFA" evidence="4">
    <location>
        <begin position="29"/>
        <end position="214"/>
    </location>
</feature>
<dbReference type="PANTHER" id="PTHR10579:SF43">
    <property type="entry name" value="ZINC FINGER (C3HC4-TYPE RING FINGER) FAMILY PROTEIN"/>
    <property type="match status" value="1"/>
</dbReference>
<evidence type="ECO:0000313" key="6">
    <source>
        <dbReference type="Proteomes" id="UP000250369"/>
    </source>
</evidence>
<dbReference type="InterPro" id="IPR051266">
    <property type="entry name" value="CLCR"/>
</dbReference>
<reference evidence="5 6" key="1">
    <citation type="journal article" date="2009" name="Int. J. Syst. Evol. Microbiol.">
        <title>Paenibacillus contaminans sp. nov., isolated from a contaminated laboratory plate.</title>
        <authorList>
            <person name="Chou J.H."/>
            <person name="Lee J.H."/>
            <person name="Lin M.C."/>
            <person name="Chang P.S."/>
            <person name="Arun A.B."/>
            <person name="Young C.C."/>
            <person name="Chen W.M."/>
        </authorList>
    </citation>
    <scope>NUCLEOTIDE SEQUENCE [LARGE SCALE GENOMIC DNA]</scope>
    <source>
        <strain evidence="5 6">CKOBP-6</strain>
    </source>
</reference>
<dbReference type="PANTHER" id="PTHR10579">
    <property type="entry name" value="CALCIUM-ACTIVATED CHLORIDE CHANNEL REGULATOR"/>
    <property type="match status" value="1"/>
</dbReference>
<keyword evidence="2" id="KW-1133">Transmembrane helix</keyword>
<dbReference type="PROSITE" id="PS50234">
    <property type="entry name" value="VWFA"/>
    <property type="match status" value="1"/>
</dbReference>
<dbReference type="Proteomes" id="UP000250369">
    <property type="component" value="Unassembled WGS sequence"/>
</dbReference>
<evidence type="ECO:0000256" key="2">
    <source>
        <dbReference type="SAM" id="Phobius"/>
    </source>
</evidence>
<feature type="signal peptide" evidence="3">
    <location>
        <begin position="1"/>
        <end position="19"/>
    </location>
</feature>
<gene>
    <name evidence="5" type="ORF">DQG23_17035</name>
</gene>
<keyword evidence="6" id="KW-1185">Reference proteome</keyword>
<name>A0A329MKE5_9BACL</name>
<protein>
    <submittedName>
        <fullName evidence="5">VWA domain-containing protein</fullName>
    </submittedName>
</protein>
<evidence type="ECO:0000256" key="3">
    <source>
        <dbReference type="SAM" id="SignalP"/>
    </source>
</evidence>
<accession>A0A329MKE5</accession>
<dbReference type="SUPFAM" id="SSF53300">
    <property type="entry name" value="vWA-like"/>
    <property type="match status" value="1"/>
</dbReference>
<feature type="region of interest" description="Disordered" evidence="1">
    <location>
        <begin position="422"/>
        <end position="442"/>
    </location>
</feature>
<dbReference type="OrthoDB" id="2923688at2"/>
<dbReference type="InterPro" id="IPR036465">
    <property type="entry name" value="vWFA_dom_sf"/>
</dbReference>